<dbReference type="RefSeq" id="WP_111396381.1">
    <property type="nucleotide sequence ID" value="NZ_QKYU01000001.1"/>
</dbReference>
<evidence type="ECO:0000313" key="3">
    <source>
        <dbReference type="EMBL" id="PZW51113.1"/>
    </source>
</evidence>
<dbReference type="PANTHER" id="PTHR42928:SF5">
    <property type="entry name" value="BLR1237 PROTEIN"/>
    <property type="match status" value="1"/>
</dbReference>
<dbReference type="Gene3D" id="3.40.190.150">
    <property type="entry name" value="Bordetella uptake gene, domain 1"/>
    <property type="match status" value="1"/>
</dbReference>
<accession>A0A2W7JGB2</accession>
<feature type="chain" id="PRO_5015976114" evidence="2">
    <location>
        <begin position="32"/>
        <end position="329"/>
    </location>
</feature>
<name>A0A2W7JGB2_9PROT</name>
<keyword evidence="2" id="KW-0732">Signal</keyword>
<dbReference type="InterPro" id="IPR005064">
    <property type="entry name" value="BUG"/>
</dbReference>
<evidence type="ECO:0000313" key="4">
    <source>
        <dbReference type="Proteomes" id="UP000249688"/>
    </source>
</evidence>
<comment type="caution">
    <text evidence="3">The sequence shown here is derived from an EMBL/GenBank/DDBJ whole genome shotgun (WGS) entry which is preliminary data.</text>
</comment>
<dbReference type="PANTHER" id="PTHR42928">
    <property type="entry name" value="TRICARBOXYLATE-BINDING PROTEIN"/>
    <property type="match status" value="1"/>
</dbReference>
<dbReference type="Gene3D" id="3.40.190.10">
    <property type="entry name" value="Periplasmic binding protein-like II"/>
    <property type="match status" value="1"/>
</dbReference>
<dbReference type="CDD" id="cd13578">
    <property type="entry name" value="PBP2_Bug27"/>
    <property type="match status" value="1"/>
</dbReference>
<evidence type="ECO:0000256" key="1">
    <source>
        <dbReference type="ARBA" id="ARBA00006987"/>
    </source>
</evidence>
<dbReference type="OrthoDB" id="7249596at2"/>
<dbReference type="EMBL" id="QKYU01000001">
    <property type="protein sequence ID" value="PZW51113.1"/>
    <property type="molecule type" value="Genomic_DNA"/>
</dbReference>
<dbReference type="Proteomes" id="UP000249688">
    <property type="component" value="Unassembled WGS sequence"/>
</dbReference>
<reference evidence="3 4" key="1">
    <citation type="submission" date="2018-06" db="EMBL/GenBank/DDBJ databases">
        <title>Genomic Encyclopedia of Archaeal and Bacterial Type Strains, Phase II (KMG-II): from individual species to whole genera.</title>
        <authorList>
            <person name="Goeker M."/>
        </authorList>
    </citation>
    <scope>NUCLEOTIDE SEQUENCE [LARGE SCALE GENOMIC DNA]</scope>
    <source>
        <strain evidence="3 4">DSM 24525</strain>
    </source>
</reference>
<dbReference type="PROSITE" id="PS51318">
    <property type="entry name" value="TAT"/>
    <property type="match status" value="1"/>
</dbReference>
<dbReference type="SUPFAM" id="SSF53850">
    <property type="entry name" value="Periplasmic binding protein-like II"/>
    <property type="match status" value="1"/>
</dbReference>
<protein>
    <submittedName>
        <fullName evidence="3">Tripartite-type tricarboxylate transporter receptor subunit TctC</fullName>
    </submittedName>
</protein>
<keyword evidence="4" id="KW-1185">Reference proteome</keyword>
<sequence length="329" mass="34276">MKNPDRRGVLRIAALAALALPPLALPLEARAEDWPSRPIRLVVPFSAGTTTDILARLLATSLSRSLGQTVVVDNRSGAGGNIGAGLVANAPADGYTLLFGTNGTNGVNASLYKTLGYDPVADFAAIAPIATTTAVLAVRAGLPARDLAGLIELAKKQSLTFASAGNGTTGHLSQALLNQRAGIETVHVPYRNGAQAIGDMLSGTVDAMFYHYLALAPHFREGTLRAIAVTSARRASMLPDVPTVTEGGLADFVVDGWWGLYAPAGTAASSVRRLADAANAFLADSDAQANLQRQGMEPIGGSPDRLAEMTRTEVAKWREVIARAGIQVD</sequence>
<evidence type="ECO:0000256" key="2">
    <source>
        <dbReference type="SAM" id="SignalP"/>
    </source>
</evidence>
<organism evidence="3 4">
    <name type="scientific">Humitalea rosea</name>
    <dbReference type="NCBI Taxonomy" id="990373"/>
    <lineage>
        <taxon>Bacteria</taxon>
        <taxon>Pseudomonadati</taxon>
        <taxon>Pseudomonadota</taxon>
        <taxon>Alphaproteobacteria</taxon>
        <taxon>Acetobacterales</taxon>
        <taxon>Roseomonadaceae</taxon>
        <taxon>Humitalea</taxon>
    </lineage>
</organism>
<dbReference type="Pfam" id="PF03401">
    <property type="entry name" value="TctC"/>
    <property type="match status" value="1"/>
</dbReference>
<dbReference type="AlphaFoldDB" id="A0A2W7JGB2"/>
<proteinExistence type="inferred from homology"/>
<dbReference type="PIRSF" id="PIRSF017082">
    <property type="entry name" value="YflP"/>
    <property type="match status" value="1"/>
</dbReference>
<comment type="similarity">
    <text evidence="1">Belongs to the UPF0065 (bug) family.</text>
</comment>
<dbReference type="InterPro" id="IPR042100">
    <property type="entry name" value="Bug_dom1"/>
</dbReference>
<dbReference type="InterPro" id="IPR006311">
    <property type="entry name" value="TAT_signal"/>
</dbReference>
<gene>
    <name evidence="3" type="ORF">C8P66_101333</name>
</gene>
<keyword evidence="3" id="KW-0675">Receptor</keyword>
<feature type="signal peptide" evidence="2">
    <location>
        <begin position="1"/>
        <end position="31"/>
    </location>
</feature>